<name>A0ABD5PW16_9EURY</name>
<evidence type="ECO:0000313" key="5">
    <source>
        <dbReference type="EMBL" id="MFC4544171.1"/>
    </source>
</evidence>
<comment type="caution">
    <text evidence="5">The sequence shown here is derived from an EMBL/GenBank/DDBJ whole genome shotgun (WGS) entry which is preliminary data.</text>
</comment>
<dbReference type="AlphaFoldDB" id="A0ABD5PW16"/>
<keyword evidence="4" id="KW-0472">Membrane</keyword>
<dbReference type="Gene3D" id="3.40.50.1820">
    <property type="entry name" value="alpha/beta hydrolase"/>
    <property type="match status" value="1"/>
</dbReference>
<accession>A0ABD5PW16</accession>
<reference evidence="5 6" key="1">
    <citation type="journal article" date="2019" name="Int. J. Syst. Evol. Microbiol.">
        <title>The Global Catalogue of Microorganisms (GCM) 10K type strain sequencing project: providing services to taxonomists for standard genome sequencing and annotation.</title>
        <authorList>
            <consortium name="The Broad Institute Genomics Platform"/>
            <consortium name="The Broad Institute Genome Sequencing Center for Infectious Disease"/>
            <person name="Wu L."/>
            <person name="Ma J."/>
        </authorList>
    </citation>
    <scope>NUCLEOTIDE SEQUENCE [LARGE SCALE GENOMIC DNA]</scope>
    <source>
        <strain evidence="5 6">WLHS5</strain>
    </source>
</reference>
<gene>
    <name evidence="5" type="ORF">ACFO5R_19780</name>
</gene>
<dbReference type="EMBL" id="JBHSFA010000011">
    <property type="protein sequence ID" value="MFC4544171.1"/>
    <property type="molecule type" value="Genomic_DNA"/>
</dbReference>
<sequence>MSGNDESTGEQTIDRRTILRGATASATGIGGLVASSGSVAAGSVTGGCLTHWPEPIDERIDVAGDTPVESGAIPGSGDLLLYVHGLFGGEGLEDIAGSGANQATALVQGLAEEGVDRPAVAAMWDSNVTWTVAKWRANDAGTTLAAWLNENGSAYDSITIVAHSLGARVTLAALTHLDGVTIDSVALLGGAIDPDAVCGEFEDGIRDNAGHVYNYHSANDDIVCTIYAIREWTAGIGCSGSDCSGWFTSDDPPENFTDVPVDSVDGHCNYFKPSSIEFDGENCLDELRRRQF</sequence>
<dbReference type="InterPro" id="IPR006311">
    <property type="entry name" value="TAT_signal"/>
</dbReference>
<evidence type="ECO:0000256" key="2">
    <source>
        <dbReference type="ARBA" id="ARBA00022692"/>
    </source>
</evidence>
<dbReference type="PROSITE" id="PS51318">
    <property type="entry name" value="TAT"/>
    <property type="match status" value="1"/>
</dbReference>
<dbReference type="InterPro" id="IPR007941">
    <property type="entry name" value="DUF726"/>
</dbReference>
<protein>
    <submittedName>
        <fullName evidence="5">DUF726 domain-containing protein</fullName>
    </submittedName>
</protein>
<evidence type="ECO:0000256" key="4">
    <source>
        <dbReference type="ARBA" id="ARBA00023136"/>
    </source>
</evidence>
<dbReference type="SUPFAM" id="SSF53474">
    <property type="entry name" value="alpha/beta-Hydrolases"/>
    <property type="match status" value="1"/>
</dbReference>
<keyword evidence="3" id="KW-1133">Transmembrane helix</keyword>
<evidence type="ECO:0000256" key="3">
    <source>
        <dbReference type="ARBA" id="ARBA00022989"/>
    </source>
</evidence>
<dbReference type="GO" id="GO:0016020">
    <property type="term" value="C:membrane"/>
    <property type="evidence" value="ECO:0007669"/>
    <property type="project" value="UniProtKB-SubCell"/>
</dbReference>
<evidence type="ECO:0000313" key="6">
    <source>
        <dbReference type="Proteomes" id="UP001595898"/>
    </source>
</evidence>
<dbReference type="Pfam" id="PF05277">
    <property type="entry name" value="DUF726"/>
    <property type="match status" value="1"/>
</dbReference>
<keyword evidence="6" id="KW-1185">Reference proteome</keyword>
<proteinExistence type="predicted"/>
<dbReference type="Proteomes" id="UP001595898">
    <property type="component" value="Unassembled WGS sequence"/>
</dbReference>
<comment type="subcellular location">
    <subcellularLocation>
        <location evidence="1">Membrane</location>
        <topology evidence="1">Multi-pass membrane protein</topology>
    </subcellularLocation>
</comment>
<keyword evidence="2" id="KW-0812">Transmembrane</keyword>
<evidence type="ECO:0000256" key="1">
    <source>
        <dbReference type="ARBA" id="ARBA00004141"/>
    </source>
</evidence>
<dbReference type="InterPro" id="IPR029058">
    <property type="entry name" value="AB_hydrolase_fold"/>
</dbReference>
<organism evidence="5 6">
    <name type="scientific">Halosolutus amylolyticus</name>
    <dbReference type="NCBI Taxonomy" id="2932267"/>
    <lineage>
        <taxon>Archaea</taxon>
        <taxon>Methanobacteriati</taxon>
        <taxon>Methanobacteriota</taxon>
        <taxon>Stenosarchaea group</taxon>
        <taxon>Halobacteria</taxon>
        <taxon>Halobacteriales</taxon>
        <taxon>Natrialbaceae</taxon>
        <taxon>Halosolutus</taxon>
    </lineage>
</organism>
<dbReference type="RefSeq" id="WP_250140913.1">
    <property type="nucleotide sequence ID" value="NZ_JALIQP010000003.1"/>
</dbReference>